<dbReference type="InterPro" id="IPR051599">
    <property type="entry name" value="Cell_Envelope_Assoc"/>
</dbReference>
<evidence type="ECO:0000313" key="3">
    <source>
        <dbReference type="Proteomes" id="UP000062260"/>
    </source>
</evidence>
<dbReference type="Gene3D" id="3.40.50.620">
    <property type="entry name" value="HUPs"/>
    <property type="match status" value="1"/>
</dbReference>
<dbReference type="InterPro" id="IPR014729">
    <property type="entry name" value="Rossmann-like_a/b/a_fold"/>
</dbReference>
<dbReference type="PANTHER" id="PTHR30336">
    <property type="entry name" value="INNER MEMBRANE PROTEIN, PROBABLE PERMEASE"/>
    <property type="match status" value="1"/>
</dbReference>
<accession>A0A120IAU6</accession>
<evidence type="ECO:0000259" key="1">
    <source>
        <dbReference type="Pfam" id="PF02698"/>
    </source>
</evidence>
<keyword evidence="3" id="KW-1185">Reference proteome</keyword>
<gene>
    <name evidence="2" type="ORF">AWM75_03995</name>
</gene>
<dbReference type="Pfam" id="PF02698">
    <property type="entry name" value="DUF218"/>
    <property type="match status" value="1"/>
</dbReference>
<dbReference type="EMBL" id="CP014163">
    <property type="protein sequence ID" value="AMB99218.1"/>
    <property type="molecule type" value="Genomic_DNA"/>
</dbReference>
<evidence type="ECO:0000313" key="2">
    <source>
        <dbReference type="EMBL" id="AMB99218.1"/>
    </source>
</evidence>
<reference evidence="3" key="2">
    <citation type="submission" date="2016-01" db="EMBL/GenBank/DDBJ databases">
        <title>Six Aerococcus type strain genome sequencing and assembly using PacBio and Illumina Hiseq.</title>
        <authorList>
            <person name="Carkaci D."/>
            <person name="Dargis R."/>
            <person name="Nielsen X.C."/>
            <person name="Skovgaard O."/>
            <person name="Fuursted K."/>
            <person name="Christensen J.J."/>
        </authorList>
    </citation>
    <scope>NUCLEOTIDE SEQUENCE [LARGE SCALE GENOMIC DNA]</scope>
    <source>
        <strain evidence="3">CCUG42038B</strain>
    </source>
</reference>
<dbReference type="GO" id="GO:0005886">
    <property type="term" value="C:plasma membrane"/>
    <property type="evidence" value="ECO:0007669"/>
    <property type="project" value="TreeGrafter"/>
</dbReference>
<dbReference type="GO" id="GO:0043164">
    <property type="term" value="P:Gram-negative-bacterium-type cell wall biogenesis"/>
    <property type="evidence" value="ECO:0007669"/>
    <property type="project" value="TreeGrafter"/>
</dbReference>
<dbReference type="InterPro" id="IPR003848">
    <property type="entry name" value="DUF218"/>
</dbReference>
<dbReference type="PANTHER" id="PTHR30336:SF4">
    <property type="entry name" value="ENVELOPE BIOGENESIS FACTOR ELYC"/>
    <property type="match status" value="1"/>
</dbReference>
<dbReference type="STRING" id="128944.AWM75_03995"/>
<dbReference type="OrthoDB" id="9782395at2"/>
<dbReference type="KEGG" id="auh:AWM75_03995"/>
<dbReference type="AlphaFoldDB" id="A0A120IAU6"/>
<feature type="domain" description="DUF218" evidence="1">
    <location>
        <begin position="163"/>
        <end position="292"/>
    </location>
</feature>
<dbReference type="RefSeq" id="WP_067978530.1">
    <property type="nucleotide sequence ID" value="NZ_CP014163.1"/>
</dbReference>
<proteinExistence type="predicted"/>
<name>A0A120IAU6_9LACT</name>
<reference evidence="2 3" key="1">
    <citation type="journal article" date="2016" name="Genome Announc.">
        <title>Complete Genome Sequences of Aerococcus christensenii CCUG 28831T, Aerococcus sanguinicola CCUG 43001T, Aerococcus urinae CCUG 36881T, Aerococcus urinaeequi CCUG 28094T, Aerococcus urinaehominis CCUG 42038 BT, and Aerococcus viridans CCUG 4311T.</title>
        <authorList>
            <person name="Carkaci D."/>
            <person name="Dargis R."/>
            <person name="Nielsen X.C."/>
            <person name="Skovgaard O."/>
            <person name="Fuursted K."/>
            <person name="Christensen J.J."/>
        </authorList>
    </citation>
    <scope>NUCLEOTIDE SEQUENCE [LARGE SCALE GENOMIC DNA]</scope>
    <source>
        <strain evidence="2 3">CCUG42038B</strain>
    </source>
</reference>
<sequence>MLYLIGLALLLMAILLFIIAPRNLWDTIIMMAAVVVLVIAILTDGRVAQVSMIRHLLLALRLMAQYVAPIFALVVGLVAWLHSFRLYSQEKNKLQFSLGLGLATVLIFSALYQYLLIYFFPNRLASTFLGISQFIMMYYLLLFINYLVVTLRLNILADEGRQDYLIVLGLRLLTDGQLSSSLIKRLNMVKQYVDHQYFLYGQAPIVITSGWSYDGQQITEAQAMKDYLVARGLDSQGIWLEDQAKNTHENFTLSKRLIMTHDKRPLDSIKGVFVTSSYHLYRGQLYANMVGMYHFSGIGAPSLLLDGLLAGMREYVAILFMHRKLHMVMTLVMAGLAIITYHHFV</sequence>
<dbReference type="CDD" id="cd06259">
    <property type="entry name" value="YdcF-like"/>
    <property type="match status" value="1"/>
</dbReference>
<dbReference type="GO" id="GO:0000270">
    <property type="term" value="P:peptidoglycan metabolic process"/>
    <property type="evidence" value="ECO:0007669"/>
    <property type="project" value="TreeGrafter"/>
</dbReference>
<organism evidence="2 3">
    <name type="scientific">Aerococcus urinaehominis</name>
    <dbReference type="NCBI Taxonomy" id="128944"/>
    <lineage>
        <taxon>Bacteria</taxon>
        <taxon>Bacillati</taxon>
        <taxon>Bacillota</taxon>
        <taxon>Bacilli</taxon>
        <taxon>Lactobacillales</taxon>
        <taxon>Aerococcaceae</taxon>
        <taxon>Aerococcus</taxon>
    </lineage>
</organism>
<protein>
    <recommendedName>
        <fullName evidence="1">DUF218 domain-containing protein</fullName>
    </recommendedName>
</protein>
<dbReference type="Proteomes" id="UP000062260">
    <property type="component" value="Chromosome"/>
</dbReference>